<dbReference type="OrthoDB" id="19159at2759"/>
<feature type="compositionally biased region" description="Pro residues" evidence="1">
    <location>
        <begin position="175"/>
        <end position="187"/>
    </location>
</feature>
<feature type="region of interest" description="Disordered" evidence="1">
    <location>
        <begin position="168"/>
        <end position="218"/>
    </location>
</feature>
<feature type="region of interest" description="Disordered" evidence="1">
    <location>
        <begin position="98"/>
        <end position="122"/>
    </location>
</feature>
<feature type="compositionally biased region" description="Basic and acidic residues" evidence="1">
    <location>
        <begin position="13"/>
        <end position="24"/>
    </location>
</feature>
<proteinExistence type="predicted"/>
<organism evidence="2 3">
    <name type="scientific">Escovopsis weberi</name>
    <dbReference type="NCBI Taxonomy" id="150374"/>
    <lineage>
        <taxon>Eukaryota</taxon>
        <taxon>Fungi</taxon>
        <taxon>Dikarya</taxon>
        <taxon>Ascomycota</taxon>
        <taxon>Pezizomycotina</taxon>
        <taxon>Sordariomycetes</taxon>
        <taxon>Hypocreomycetidae</taxon>
        <taxon>Hypocreales</taxon>
        <taxon>Hypocreaceae</taxon>
        <taxon>Escovopsis</taxon>
    </lineage>
</organism>
<feature type="compositionally biased region" description="Basic and acidic residues" evidence="1">
    <location>
        <begin position="561"/>
        <end position="570"/>
    </location>
</feature>
<evidence type="ECO:0000256" key="1">
    <source>
        <dbReference type="SAM" id="MobiDB-lite"/>
    </source>
</evidence>
<feature type="compositionally biased region" description="Polar residues" evidence="1">
    <location>
        <begin position="427"/>
        <end position="447"/>
    </location>
</feature>
<feature type="compositionally biased region" description="Low complexity" evidence="1">
    <location>
        <begin position="688"/>
        <end position="703"/>
    </location>
</feature>
<gene>
    <name evidence="2" type="ORF">ESCO_005424</name>
</gene>
<feature type="compositionally biased region" description="Low complexity" evidence="1">
    <location>
        <begin position="464"/>
        <end position="480"/>
    </location>
</feature>
<feature type="region of interest" description="Disordered" evidence="1">
    <location>
        <begin position="377"/>
        <end position="723"/>
    </location>
</feature>
<dbReference type="PANTHER" id="PTHR35140:SF1">
    <property type="entry name" value="MITOTIC CHECK POINT PROTEIN BFA1"/>
    <property type="match status" value="1"/>
</dbReference>
<sequence length="929" mass="102536">MSLRSDLDSWQGEEQHVHIPGDDERSTLAAIAAAESAGIPIPKNVPSSALTGGTIKRLRGRKIRRIIQEDWENDLELPDPSLGFQMNLKKQPEFPATLRRVSGGSLPTSPGRPRKSTGGLAAAAAAARDDRRSSIVSNISVSSAALSLDRFRDAEDDDDFFDTVGPLNVIKSRQPPRPPSFVVPPTPQEKRGRDRIREPDDDFEKDLELPSDGNLKLAPRADLPRTFMSQCDELDWGEGSSLGTRYGGTGRDGRSCRSSSVSALSPSISSTFTAESEEENMDGLVLPAGPVNFQERLQHRKKKSQTDIILEELLEQSHLRDRALIEVDQKDFLDGLELGDGDVFKKGRLTYHKNIKIKETRSESPARPKTAVSLTFSNKPALPLSLPPPPQARVPRLNHERPPHTTSLEPVSESGGPIPQKFRRAQSRLSHSTQSSVASLPTPSSGAAPTPRRSDMSTRSSFPSLRNETSSTDSSSRPNSGLRPKTPIERRRSTADSPTRTKKPAVPFLPAGASQNQSHHITSKGGRPLRRRDSDNLEVRSASRSLSRGGLRSPSPFRLKPGKDKWERLSRPKNKKHFGDGHELDAFDDLPTSRESETRFLRQPLGSGGGGGGGPGTLRRISQTIHLERTQSPMTRSPKLSRLNPTPSFARDTASSRIARETSLAHRTPSGGHLAAFSGGPRIPPVTARGRPIQQAPAPQIPTRPKKSSKRAKQLKPHLISNLNSDKESRVVNGMFYNADACRWEGNENVLNAFDFTASTPSTASMPCHPAARDKETATPRPALITNFSATKGVQVVGGMVFDPHNMCWLKLGHQSGARSEAAESMDDFGGAVDDDEDVFKDIPDLEENPAEEEREGRASEVKDDWLIGEEFDVGPAFIRRHREEEERWRRKCEKWIGQGRRDHDVWRWTIRDLVSQFEELPIPQVDQN</sequence>
<reference evidence="2 3" key="1">
    <citation type="submission" date="2015-07" db="EMBL/GenBank/DDBJ databases">
        <title>The genome of the fungus Escovopsis weberi, a specialized disease agent of ant agriculture.</title>
        <authorList>
            <person name="de Man T.J."/>
            <person name="Stajich J.E."/>
            <person name="Kubicek C.P."/>
            <person name="Chenthamara K."/>
            <person name="Atanasova L."/>
            <person name="Druzhinina I.S."/>
            <person name="Birnbaum S."/>
            <person name="Barribeau S.M."/>
            <person name="Teiling C."/>
            <person name="Suen G."/>
            <person name="Currie C."/>
            <person name="Gerardo N.M."/>
        </authorList>
    </citation>
    <scope>NUCLEOTIDE SEQUENCE [LARGE SCALE GENOMIC DNA]</scope>
</reference>
<comment type="caution">
    <text evidence="2">The sequence shown here is derived from an EMBL/GenBank/DDBJ whole genome shotgun (WGS) entry which is preliminary data.</text>
</comment>
<feature type="compositionally biased region" description="Basic residues" evidence="1">
    <location>
        <begin position="704"/>
        <end position="716"/>
    </location>
</feature>
<protein>
    <submittedName>
        <fullName evidence="2">Protein byr4</fullName>
    </submittedName>
</protein>
<dbReference type="PANTHER" id="PTHR35140">
    <property type="entry name" value="MITOTIC CHECK POINT PROTEIN BFA1"/>
    <property type="match status" value="1"/>
</dbReference>
<dbReference type="AlphaFoldDB" id="A0A0M8MX68"/>
<name>A0A0M8MX68_ESCWE</name>
<feature type="region of interest" description="Disordered" evidence="1">
    <location>
        <begin position="240"/>
        <end position="262"/>
    </location>
</feature>
<dbReference type="GO" id="GO:0005096">
    <property type="term" value="F:GTPase activator activity"/>
    <property type="evidence" value="ECO:0007669"/>
    <property type="project" value="InterPro"/>
</dbReference>
<feature type="compositionally biased region" description="Polar residues" evidence="1">
    <location>
        <begin position="620"/>
        <end position="635"/>
    </location>
</feature>
<evidence type="ECO:0000313" key="2">
    <source>
        <dbReference type="EMBL" id="KOS20508.1"/>
    </source>
</evidence>
<feature type="compositionally biased region" description="Basic and acidic residues" evidence="1">
    <location>
        <begin position="577"/>
        <end position="600"/>
    </location>
</feature>
<dbReference type="Proteomes" id="UP000053831">
    <property type="component" value="Unassembled WGS sequence"/>
</dbReference>
<dbReference type="GO" id="GO:1990334">
    <property type="term" value="C:Bfa1-Bub2 complex"/>
    <property type="evidence" value="ECO:0007669"/>
    <property type="project" value="InterPro"/>
</dbReference>
<dbReference type="GO" id="GO:0044732">
    <property type="term" value="C:mitotic spindle pole body"/>
    <property type="evidence" value="ECO:0007669"/>
    <property type="project" value="TreeGrafter"/>
</dbReference>
<feature type="compositionally biased region" description="Basic and acidic residues" evidence="1">
    <location>
        <begin position="188"/>
        <end position="198"/>
    </location>
</feature>
<evidence type="ECO:0000313" key="3">
    <source>
        <dbReference type="Proteomes" id="UP000053831"/>
    </source>
</evidence>
<keyword evidence="3" id="KW-1185">Reference proteome</keyword>
<dbReference type="STRING" id="150374.A0A0M8MX68"/>
<dbReference type="EMBL" id="LGSR01000017">
    <property type="protein sequence ID" value="KOS20508.1"/>
    <property type="molecule type" value="Genomic_DNA"/>
</dbReference>
<accession>A0A0M8MX68</accession>
<feature type="region of interest" description="Disordered" evidence="1">
    <location>
        <begin position="1"/>
        <end position="24"/>
    </location>
</feature>
<dbReference type="InterPro" id="IPR034586">
    <property type="entry name" value="Bfa1/Byr4"/>
</dbReference>
<feature type="compositionally biased region" description="Gly residues" evidence="1">
    <location>
        <begin position="606"/>
        <end position="616"/>
    </location>
</feature>
<dbReference type="GO" id="GO:0031578">
    <property type="term" value="P:mitotic spindle orientation checkpoint signaling"/>
    <property type="evidence" value="ECO:0007669"/>
    <property type="project" value="TreeGrafter"/>
</dbReference>
<feature type="compositionally biased region" description="Low complexity" evidence="1">
    <location>
        <begin position="540"/>
        <end position="556"/>
    </location>
</feature>